<gene>
    <name evidence="2" type="ORF">TSOC_012052</name>
</gene>
<reference evidence="2 3" key="1">
    <citation type="journal article" date="2017" name="Mol. Biol. Evol.">
        <title>The 4-celled Tetrabaena socialis nuclear genome reveals the essential components for genetic control of cell number at the origin of multicellularity in the volvocine lineage.</title>
        <authorList>
            <person name="Featherston J."/>
            <person name="Arakaki Y."/>
            <person name="Hanschen E.R."/>
            <person name="Ferris P.J."/>
            <person name="Michod R.E."/>
            <person name="Olson B.J.S.C."/>
            <person name="Nozaki H."/>
            <person name="Durand P.M."/>
        </authorList>
    </citation>
    <scope>NUCLEOTIDE SEQUENCE [LARGE SCALE GENOMIC DNA]</scope>
    <source>
        <strain evidence="2 3">NIES-571</strain>
    </source>
</reference>
<protein>
    <submittedName>
        <fullName evidence="2">Uncharacterized protein</fullName>
    </submittedName>
</protein>
<evidence type="ECO:0000313" key="2">
    <source>
        <dbReference type="EMBL" id="PNH02010.1"/>
    </source>
</evidence>
<name>A0A2J7ZP21_9CHLO</name>
<accession>A0A2J7ZP21</accession>
<evidence type="ECO:0000313" key="3">
    <source>
        <dbReference type="Proteomes" id="UP000236333"/>
    </source>
</evidence>
<organism evidence="2 3">
    <name type="scientific">Tetrabaena socialis</name>
    <dbReference type="NCBI Taxonomy" id="47790"/>
    <lineage>
        <taxon>Eukaryota</taxon>
        <taxon>Viridiplantae</taxon>
        <taxon>Chlorophyta</taxon>
        <taxon>core chlorophytes</taxon>
        <taxon>Chlorophyceae</taxon>
        <taxon>CS clade</taxon>
        <taxon>Chlamydomonadales</taxon>
        <taxon>Tetrabaenaceae</taxon>
        <taxon>Tetrabaena</taxon>
    </lineage>
</organism>
<dbReference type="EMBL" id="PGGS01000741">
    <property type="protein sequence ID" value="PNH02010.1"/>
    <property type="molecule type" value="Genomic_DNA"/>
</dbReference>
<feature type="region of interest" description="Disordered" evidence="1">
    <location>
        <begin position="1"/>
        <end position="33"/>
    </location>
</feature>
<dbReference type="OrthoDB" id="1935127at2759"/>
<proteinExistence type="predicted"/>
<dbReference type="Proteomes" id="UP000236333">
    <property type="component" value="Unassembled WGS sequence"/>
</dbReference>
<feature type="non-terminal residue" evidence="2">
    <location>
        <position position="1"/>
    </location>
</feature>
<feature type="region of interest" description="Disordered" evidence="1">
    <location>
        <begin position="95"/>
        <end position="120"/>
    </location>
</feature>
<keyword evidence="3" id="KW-1185">Reference proteome</keyword>
<comment type="caution">
    <text evidence="2">The sequence shown here is derived from an EMBL/GenBank/DDBJ whole genome shotgun (WGS) entry which is preliminary data.</text>
</comment>
<sequence>EEMSAWRPTSAPAWARSNGQQQRQPAHPGDTYAGWSVRESMSAAFPTSRYSEAIRLADAGTYKKAIMAEVLDSRMYKETDLRRLFKAADGGGLQQRAGGGLAPSGPSLQHARSGRTQREAAGGCRNVGMRIEDGYSRTERLKDTWDTTVHPVYLRRSTNTYQEMLRSYIKLAPMGDKETVTRVVEQLKLELDVR</sequence>
<dbReference type="AlphaFoldDB" id="A0A2J7ZP21"/>
<evidence type="ECO:0000256" key="1">
    <source>
        <dbReference type="SAM" id="MobiDB-lite"/>
    </source>
</evidence>